<dbReference type="GO" id="GO:0005524">
    <property type="term" value="F:ATP binding"/>
    <property type="evidence" value="ECO:0007669"/>
    <property type="project" value="UniProtKB-KW"/>
</dbReference>
<accession>A0A2I1M5I5</accession>
<gene>
    <name evidence="5" type="ORF">CYJ32_02965</name>
</gene>
<sequence>MSLLSLREVSHSFAGAHEPAVHAVSLSVSEGERVAIVGQSGSGKTTVLNIALGFITPQAGEVEIADPASTGLVFQNPLTSLDPRWTVERIVREGSTTQVDRSDVISALHSIDLGEELLGRYVSDISGGQAQRVAIARALLSNPSLLVADEPVSAVDVLGKQHIIEALARIQRERNLATLIVLHDLGVAQQVSDTLVVMHRGRIVEQGSTREILAHPQHEYTKQLIDAARW</sequence>
<dbReference type="InterPro" id="IPR017871">
    <property type="entry name" value="ABC_transporter-like_CS"/>
</dbReference>
<evidence type="ECO:0000256" key="3">
    <source>
        <dbReference type="ARBA" id="ARBA00022840"/>
    </source>
</evidence>
<dbReference type="GO" id="GO:0016887">
    <property type="term" value="F:ATP hydrolysis activity"/>
    <property type="evidence" value="ECO:0007669"/>
    <property type="project" value="InterPro"/>
</dbReference>
<evidence type="ECO:0000313" key="6">
    <source>
        <dbReference type="Proteomes" id="UP000242263"/>
    </source>
</evidence>
<organism evidence="5 6">
    <name type="scientific">Alloscardovia omnicolens</name>
    <dbReference type="NCBI Taxonomy" id="419015"/>
    <lineage>
        <taxon>Bacteria</taxon>
        <taxon>Bacillati</taxon>
        <taxon>Actinomycetota</taxon>
        <taxon>Actinomycetes</taxon>
        <taxon>Bifidobacteriales</taxon>
        <taxon>Bifidobacteriaceae</taxon>
        <taxon>Alloscardovia</taxon>
    </lineage>
</organism>
<dbReference type="RefSeq" id="WP_022856978.1">
    <property type="nucleotide sequence ID" value="NZ_CAMYCS010000001.1"/>
</dbReference>
<evidence type="ECO:0000259" key="4">
    <source>
        <dbReference type="PROSITE" id="PS50893"/>
    </source>
</evidence>
<dbReference type="Pfam" id="PF00005">
    <property type="entry name" value="ABC_tran"/>
    <property type="match status" value="1"/>
</dbReference>
<dbReference type="GeneID" id="35868818"/>
<dbReference type="SUPFAM" id="SSF52540">
    <property type="entry name" value="P-loop containing nucleoside triphosphate hydrolases"/>
    <property type="match status" value="1"/>
</dbReference>
<keyword evidence="3 5" id="KW-0067">ATP-binding</keyword>
<dbReference type="InterPro" id="IPR027417">
    <property type="entry name" value="P-loop_NTPase"/>
</dbReference>
<reference evidence="5 6" key="1">
    <citation type="submission" date="2017-12" db="EMBL/GenBank/DDBJ databases">
        <title>Phylogenetic diversity of female urinary microbiome.</title>
        <authorList>
            <person name="Thomas-White K."/>
            <person name="Wolfe A.J."/>
        </authorList>
    </citation>
    <scope>NUCLEOTIDE SEQUENCE [LARGE SCALE GENOMIC DNA]</scope>
    <source>
        <strain evidence="5 6">UMB0064</strain>
    </source>
</reference>
<protein>
    <submittedName>
        <fullName evidence="5">ABC transporter ATP-binding protein</fullName>
    </submittedName>
</protein>
<comment type="caution">
    <text evidence="5">The sequence shown here is derived from an EMBL/GenBank/DDBJ whole genome shotgun (WGS) entry which is preliminary data.</text>
</comment>
<evidence type="ECO:0000256" key="1">
    <source>
        <dbReference type="ARBA" id="ARBA00022448"/>
    </source>
</evidence>
<proteinExistence type="predicted"/>
<dbReference type="PANTHER" id="PTHR43776">
    <property type="entry name" value="TRANSPORT ATP-BINDING PROTEIN"/>
    <property type="match status" value="1"/>
</dbReference>
<dbReference type="Gene3D" id="3.40.50.300">
    <property type="entry name" value="P-loop containing nucleotide triphosphate hydrolases"/>
    <property type="match status" value="1"/>
</dbReference>
<evidence type="ECO:0000256" key="2">
    <source>
        <dbReference type="ARBA" id="ARBA00022741"/>
    </source>
</evidence>
<name>A0A2I1M5I5_9BIFI</name>
<dbReference type="CDD" id="cd03257">
    <property type="entry name" value="ABC_NikE_OppD_transporters"/>
    <property type="match status" value="1"/>
</dbReference>
<dbReference type="EMBL" id="PKGU01000002">
    <property type="protein sequence ID" value="PKZ15354.1"/>
    <property type="molecule type" value="Genomic_DNA"/>
</dbReference>
<dbReference type="AlphaFoldDB" id="A0A2I1M5I5"/>
<evidence type="ECO:0000313" key="5">
    <source>
        <dbReference type="EMBL" id="PKZ15354.1"/>
    </source>
</evidence>
<keyword evidence="1" id="KW-0813">Transport</keyword>
<keyword evidence="2" id="KW-0547">Nucleotide-binding</keyword>
<dbReference type="PROSITE" id="PS50893">
    <property type="entry name" value="ABC_TRANSPORTER_2"/>
    <property type="match status" value="1"/>
</dbReference>
<dbReference type="PROSITE" id="PS00211">
    <property type="entry name" value="ABC_TRANSPORTER_1"/>
    <property type="match status" value="1"/>
</dbReference>
<dbReference type="SMART" id="SM00382">
    <property type="entry name" value="AAA"/>
    <property type="match status" value="1"/>
</dbReference>
<dbReference type="Proteomes" id="UP000242263">
    <property type="component" value="Unassembled WGS sequence"/>
</dbReference>
<dbReference type="InterPro" id="IPR050319">
    <property type="entry name" value="ABC_transp_ATP-bind"/>
</dbReference>
<feature type="domain" description="ABC transporter" evidence="4">
    <location>
        <begin position="4"/>
        <end position="225"/>
    </location>
</feature>
<dbReference type="InterPro" id="IPR003593">
    <property type="entry name" value="AAA+_ATPase"/>
</dbReference>
<dbReference type="GO" id="GO:0055085">
    <property type="term" value="P:transmembrane transport"/>
    <property type="evidence" value="ECO:0007669"/>
    <property type="project" value="UniProtKB-ARBA"/>
</dbReference>
<dbReference type="InterPro" id="IPR003439">
    <property type="entry name" value="ABC_transporter-like_ATP-bd"/>
</dbReference>